<dbReference type="EMBL" id="FPBA01000003">
    <property type="protein sequence ID" value="SFT51136.1"/>
    <property type="molecule type" value="Genomic_DNA"/>
</dbReference>
<evidence type="ECO:0008006" key="3">
    <source>
        <dbReference type="Google" id="ProtNLM"/>
    </source>
</evidence>
<name>A0A1I6YKX9_9ACTN</name>
<dbReference type="OrthoDB" id="3837807at2"/>
<organism evidence="1 2">
    <name type="scientific">Geodermatophilus amargosae</name>
    <dbReference type="NCBI Taxonomy" id="1296565"/>
    <lineage>
        <taxon>Bacteria</taxon>
        <taxon>Bacillati</taxon>
        <taxon>Actinomycetota</taxon>
        <taxon>Actinomycetes</taxon>
        <taxon>Geodermatophilales</taxon>
        <taxon>Geodermatophilaceae</taxon>
        <taxon>Geodermatophilus</taxon>
    </lineage>
</organism>
<reference evidence="2" key="1">
    <citation type="submission" date="2016-10" db="EMBL/GenBank/DDBJ databases">
        <authorList>
            <person name="Varghese N."/>
            <person name="Submissions S."/>
        </authorList>
    </citation>
    <scope>NUCLEOTIDE SEQUENCE [LARGE SCALE GENOMIC DNA]</scope>
    <source>
        <strain evidence="2">DSM 46136</strain>
    </source>
</reference>
<gene>
    <name evidence="1" type="ORF">SAMN05660657_01191</name>
</gene>
<protein>
    <recommendedName>
        <fullName evidence="3">DUF4287 domain-containing protein</fullName>
    </recommendedName>
</protein>
<evidence type="ECO:0000313" key="1">
    <source>
        <dbReference type="EMBL" id="SFT51136.1"/>
    </source>
</evidence>
<keyword evidence="2" id="KW-1185">Reference proteome</keyword>
<dbReference type="STRING" id="1296565.SAMN05660657_01191"/>
<dbReference type="Proteomes" id="UP000199546">
    <property type="component" value="Unassembled WGS sequence"/>
</dbReference>
<evidence type="ECO:0000313" key="2">
    <source>
        <dbReference type="Proteomes" id="UP000199546"/>
    </source>
</evidence>
<dbReference type="AlphaFoldDB" id="A0A1I6YKX9"/>
<dbReference type="RefSeq" id="WP_093578501.1">
    <property type="nucleotide sequence ID" value="NZ_FPBA01000003.1"/>
</dbReference>
<accession>A0A1I6YKX9</accession>
<proteinExistence type="predicted"/>
<sequence>MVTNPRIGPVERATGRTWDEWLRFMDGIGAQDLDHGQIALQVYEELGDDFAQRGWWTQSVTVAYEQHIGRRVPGQRPDGTFQYSVSRATSLGMAELMERWRAFADGDAGVQEVLAGGDVKVSGTDRRITWRTRAVDGSSVVVTSEPKRNGTASLVATQIGVPSLEANDEARERWTAVVERFLAGVQPGR</sequence>